<dbReference type="PANTHER" id="PTHR43198">
    <property type="entry name" value="BIFUNCTIONAL TH2 PROTEIN"/>
    <property type="match status" value="1"/>
</dbReference>
<dbReference type="KEGG" id="asc:ASAC_0493"/>
<dbReference type="InterPro" id="IPR004305">
    <property type="entry name" value="Thiaminase-2/PQQC"/>
</dbReference>
<keyword evidence="3" id="KW-1185">Reference proteome</keyword>
<dbReference type="STRING" id="666510.ASAC_0493"/>
<proteinExistence type="predicted"/>
<dbReference type="AlphaFoldDB" id="D9Q0R2"/>
<dbReference type="InterPro" id="IPR050967">
    <property type="entry name" value="Thiamine_Salvage_TenA"/>
</dbReference>
<dbReference type="OrthoDB" id="85443at2157"/>
<gene>
    <name evidence="2" type="ordered locus">ASAC_0493</name>
</gene>
<accession>D9Q0R2</accession>
<dbReference type="InterPro" id="IPR016084">
    <property type="entry name" value="Haem_Oase-like_multi-hlx"/>
</dbReference>
<dbReference type="HOGENOM" id="CLU_077537_3_2_2"/>
<dbReference type="Pfam" id="PF03070">
    <property type="entry name" value="TENA_THI-4"/>
    <property type="match status" value="1"/>
</dbReference>
<dbReference type="GeneID" id="9498724"/>
<name>D9Q0R2_ACIS3</name>
<dbReference type="PANTHER" id="PTHR43198:SF2">
    <property type="entry name" value="SI:CH1073-67J19.1-RELATED"/>
    <property type="match status" value="1"/>
</dbReference>
<dbReference type="Proteomes" id="UP000000346">
    <property type="component" value="Chromosome"/>
</dbReference>
<protein>
    <submittedName>
        <fullName evidence="2">Putative transcription activator</fullName>
    </submittedName>
</protein>
<organism evidence="2 3">
    <name type="scientific">Acidilobus saccharovorans (strain DSM 16705 / JCM 18335 / VKM B-2471 / 345-15)</name>
    <dbReference type="NCBI Taxonomy" id="666510"/>
    <lineage>
        <taxon>Archaea</taxon>
        <taxon>Thermoproteota</taxon>
        <taxon>Thermoprotei</taxon>
        <taxon>Acidilobales</taxon>
        <taxon>Acidilobaceae</taxon>
        <taxon>Acidilobus</taxon>
    </lineage>
</organism>
<evidence type="ECO:0000313" key="3">
    <source>
        <dbReference type="Proteomes" id="UP000000346"/>
    </source>
</evidence>
<sequence length="211" mass="24351">MARASEVLRQSAGDLWNQYVRSRFVEMLRDGTLPRDAFRYYLIQDSKYVEEMQRAVIRAASQAPLPEAVKVLLAVFANPERGAEVHSRLFSELNIGEVEVSSTGMNLTSYAYTRHLNYYASLGWPEFLAAWAPCMWGYSEVGSYVMHSSDPLYRTWGEFYASDDYNSRVRAVLEVLDQYSVTPEMQRAFVNSVRFEISFWESALRKDPTVY</sequence>
<dbReference type="eggNOG" id="arCOG01128">
    <property type="taxonomic scope" value="Archaea"/>
</dbReference>
<dbReference type="Gene3D" id="1.20.910.10">
    <property type="entry name" value="Heme oxygenase-like"/>
    <property type="match status" value="1"/>
</dbReference>
<dbReference type="GO" id="GO:0005829">
    <property type="term" value="C:cytosol"/>
    <property type="evidence" value="ECO:0007669"/>
    <property type="project" value="TreeGrafter"/>
</dbReference>
<dbReference type="EMBL" id="CP001742">
    <property type="protein sequence ID" value="ADL18900.1"/>
    <property type="molecule type" value="Genomic_DNA"/>
</dbReference>
<dbReference type="RefSeq" id="WP_013266412.1">
    <property type="nucleotide sequence ID" value="NC_014374.1"/>
</dbReference>
<evidence type="ECO:0000313" key="2">
    <source>
        <dbReference type="EMBL" id="ADL18900.1"/>
    </source>
</evidence>
<reference evidence="2 3" key="1">
    <citation type="journal article" date="2010" name="Appl. Environ. Microbiol.">
        <title>The genome sequence of the crenarchaeon Acidilobus saccharovorans supports a new order, Acidilobales, and suggests an important ecological role in terrestrial acidic hot springs.</title>
        <authorList>
            <person name="Mardanov A.V."/>
            <person name="Svetlitchnyi V.A."/>
            <person name="Beletsky A.V."/>
            <person name="Prokofeva M.I."/>
            <person name="Bonch-Osmolovskaya E.A."/>
            <person name="Ravin N.V."/>
            <person name="Skryabin K.G."/>
        </authorList>
    </citation>
    <scope>NUCLEOTIDE SEQUENCE [LARGE SCALE GENOMIC DNA]</scope>
    <source>
        <strain evidence="3">DSM 16705 / JCM 18335 / VKM B-2471 / 345-15</strain>
    </source>
</reference>
<feature type="domain" description="Thiaminase-2/PQQC" evidence="1">
    <location>
        <begin position="12"/>
        <end position="205"/>
    </location>
</feature>
<dbReference type="InParanoid" id="D9Q0R2"/>
<dbReference type="FunCoup" id="D9Q0R2">
    <property type="interactions" value="5"/>
</dbReference>
<dbReference type="SUPFAM" id="SSF48613">
    <property type="entry name" value="Heme oxygenase-like"/>
    <property type="match status" value="1"/>
</dbReference>
<evidence type="ECO:0000259" key="1">
    <source>
        <dbReference type="Pfam" id="PF03070"/>
    </source>
</evidence>